<evidence type="ECO:0000313" key="6">
    <source>
        <dbReference type="EMBL" id="MBB2901431.1"/>
    </source>
</evidence>
<dbReference type="SMART" id="SM00346">
    <property type="entry name" value="HTH_ICLR"/>
    <property type="match status" value="1"/>
</dbReference>
<keyword evidence="3" id="KW-0804">Transcription</keyword>
<reference evidence="6 7" key="1">
    <citation type="submission" date="2020-08" db="EMBL/GenBank/DDBJ databases">
        <title>The Agave Microbiome: Exploring the role of microbial communities in plant adaptations to desert environments.</title>
        <authorList>
            <person name="Partida-Martinez L.P."/>
        </authorList>
    </citation>
    <scope>NUCLEOTIDE SEQUENCE [LARGE SCALE GENOMIC DNA]</scope>
    <source>
        <strain evidence="6 7">AS2.23</strain>
    </source>
</reference>
<dbReference type="InterPro" id="IPR036390">
    <property type="entry name" value="WH_DNA-bd_sf"/>
</dbReference>
<protein>
    <submittedName>
        <fullName evidence="6">DNA-binding IclR family transcriptional regulator</fullName>
    </submittedName>
</protein>
<dbReference type="PROSITE" id="PS51077">
    <property type="entry name" value="HTH_ICLR"/>
    <property type="match status" value="1"/>
</dbReference>
<keyword evidence="1" id="KW-0805">Transcription regulation</keyword>
<dbReference type="InterPro" id="IPR005471">
    <property type="entry name" value="Tscrpt_reg_IclR_N"/>
</dbReference>
<dbReference type="Proteomes" id="UP000533269">
    <property type="component" value="Unassembled WGS sequence"/>
</dbReference>
<dbReference type="PANTHER" id="PTHR30136">
    <property type="entry name" value="HELIX-TURN-HELIX TRANSCRIPTIONAL REGULATOR, ICLR FAMILY"/>
    <property type="match status" value="1"/>
</dbReference>
<proteinExistence type="predicted"/>
<dbReference type="PROSITE" id="PS51078">
    <property type="entry name" value="ICLR_ED"/>
    <property type="match status" value="1"/>
</dbReference>
<evidence type="ECO:0000256" key="1">
    <source>
        <dbReference type="ARBA" id="ARBA00023015"/>
    </source>
</evidence>
<dbReference type="InterPro" id="IPR014757">
    <property type="entry name" value="Tscrpt_reg_IclR_C"/>
</dbReference>
<accession>A0A7W4TM22</accession>
<dbReference type="SUPFAM" id="SSF55781">
    <property type="entry name" value="GAF domain-like"/>
    <property type="match status" value="1"/>
</dbReference>
<feature type="domain" description="HTH iclR-type" evidence="4">
    <location>
        <begin position="7"/>
        <end position="69"/>
    </location>
</feature>
<evidence type="ECO:0000259" key="5">
    <source>
        <dbReference type="PROSITE" id="PS51078"/>
    </source>
</evidence>
<dbReference type="GO" id="GO:0003700">
    <property type="term" value="F:DNA-binding transcription factor activity"/>
    <property type="evidence" value="ECO:0007669"/>
    <property type="project" value="TreeGrafter"/>
</dbReference>
<dbReference type="InterPro" id="IPR050707">
    <property type="entry name" value="HTH_MetabolicPath_Reg"/>
</dbReference>
<dbReference type="GO" id="GO:0003677">
    <property type="term" value="F:DNA binding"/>
    <property type="evidence" value="ECO:0007669"/>
    <property type="project" value="UniProtKB-KW"/>
</dbReference>
<evidence type="ECO:0000256" key="3">
    <source>
        <dbReference type="ARBA" id="ARBA00023163"/>
    </source>
</evidence>
<dbReference type="InterPro" id="IPR036388">
    <property type="entry name" value="WH-like_DNA-bd_sf"/>
</dbReference>
<comment type="caution">
    <text evidence="6">The sequence shown here is derived from an EMBL/GenBank/DDBJ whole genome shotgun (WGS) entry which is preliminary data.</text>
</comment>
<dbReference type="SUPFAM" id="SSF46785">
    <property type="entry name" value="Winged helix' DNA-binding domain"/>
    <property type="match status" value="1"/>
</dbReference>
<dbReference type="EMBL" id="JACHVY010000001">
    <property type="protein sequence ID" value="MBB2901431.1"/>
    <property type="molecule type" value="Genomic_DNA"/>
</dbReference>
<gene>
    <name evidence="6" type="ORF">FHR75_002219</name>
</gene>
<dbReference type="Pfam" id="PF01614">
    <property type="entry name" value="IclR_C"/>
    <property type="match status" value="1"/>
</dbReference>
<evidence type="ECO:0000313" key="7">
    <source>
        <dbReference type="Proteomes" id="UP000533269"/>
    </source>
</evidence>
<dbReference type="RefSeq" id="WP_183391349.1">
    <property type="nucleotide sequence ID" value="NZ_JACHVY010000001.1"/>
</dbReference>
<evidence type="ECO:0000256" key="2">
    <source>
        <dbReference type="ARBA" id="ARBA00023125"/>
    </source>
</evidence>
<dbReference type="GO" id="GO:0045892">
    <property type="term" value="P:negative regulation of DNA-templated transcription"/>
    <property type="evidence" value="ECO:0007669"/>
    <property type="project" value="TreeGrafter"/>
</dbReference>
<name>A0A7W4TM22_KINRA</name>
<sequence length="254" mass="27043">MATSNGAPTVAAALRILSFMAAQQGPVAAATLARSLDLPRSSVYRLLAELAGQGFVLHFPEARRYGLGIAAFELSSGYVRQEPVTRLGRPVLAALVDRVGESAHLAVLAGREVVYLVEERAPRRPALVTDVGVRLPSHLTASGRALLAALPREQVRALFPDPSAFTRRGTVTHTAAGLRSELVATRARGYAVEDGEITEGLASVAVAVRDRSGWPVCSLALTFPAGDVDEARRSGFVEVLLRHAADLRRRLHGS</sequence>
<reference evidence="6 7" key="2">
    <citation type="submission" date="2020-08" db="EMBL/GenBank/DDBJ databases">
        <authorList>
            <person name="Partida-Martinez L."/>
            <person name="Huntemann M."/>
            <person name="Clum A."/>
            <person name="Wang J."/>
            <person name="Palaniappan K."/>
            <person name="Ritter S."/>
            <person name="Chen I.-M."/>
            <person name="Stamatis D."/>
            <person name="Reddy T."/>
            <person name="O'Malley R."/>
            <person name="Daum C."/>
            <person name="Shapiro N."/>
            <person name="Ivanova N."/>
            <person name="Kyrpides N."/>
            <person name="Woyke T."/>
        </authorList>
    </citation>
    <scope>NUCLEOTIDE SEQUENCE [LARGE SCALE GENOMIC DNA]</scope>
    <source>
        <strain evidence="6 7">AS2.23</strain>
    </source>
</reference>
<dbReference type="InterPro" id="IPR029016">
    <property type="entry name" value="GAF-like_dom_sf"/>
</dbReference>
<dbReference type="Pfam" id="PF09339">
    <property type="entry name" value="HTH_IclR"/>
    <property type="match status" value="1"/>
</dbReference>
<dbReference type="AlphaFoldDB" id="A0A7W4TM22"/>
<evidence type="ECO:0000259" key="4">
    <source>
        <dbReference type="PROSITE" id="PS51077"/>
    </source>
</evidence>
<dbReference type="Gene3D" id="1.10.10.10">
    <property type="entry name" value="Winged helix-like DNA-binding domain superfamily/Winged helix DNA-binding domain"/>
    <property type="match status" value="1"/>
</dbReference>
<organism evidence="6 7">
    <name type="scientific">Kineococcus radiotolerans</name>
    <dbReference type="NCBI Taxonomy" id="131568"/>
    <lineage>
        <taxon>Bacteria</taxon>
        <taxon>Bacillati</taxon>
        <taxon>Actinomycetota</taxon>
        <taxon>Actinomycetes</taxon>
        <taxon>Kineosporiales</taxon>
        <taxon>Kineosporiaceae</taxon>
        <taxon>Kineococcus</taxon>
    </lineage>
</organism>
<keyword evidence="2 6" id="KW-0238">DNA-binding</keyword>
<dbReference type="Gene3D" id="3.30.450.40">
    <property type="match status" value="1"/>
</dbReference>
<feature type="domain" description="IclR-ED" evidence="5">
    <location>
        <begin position="70"/>
        <end position="253"/>
    </location>
</feature>
<dbReference type="PANTHER" id="PTHR30136:SF35">
    <property type="entry name" value="HTH-TYPE TRANSCRIPTIONAL REGULATOR RV1719"/>
    <property type="match status" value="1"/>
</dbReference>